<dbReference type="RefSeq" id="WP_311692691.1">
    <property type="nucleotide sequence ID" value="NZ_JAVRHL010000003.1"/>
</dbReference>
<comment type="caution">
    <text evidence="2">The sequence shown here is derived from an EMBL/GenBank/DDBJ whole genome shotgun (WGS) entry which is preliminary data.</text>
</comment>
<protein>
    <submittedName>
        <fullName evidence="2">Uncharacterized protein</fullName>
    </submittedName>
</protein>
<dbReference type="Proteomes" id="UP001265259">
    <property type="component" value="Unassembled WGS sequence"/>
</dbReference>
<keyword evidence="3" id="KW-1185">Reference proteome</keyword>
<evidence type="ECO:0000256" key="1">
    <source>
        <dbReference type="SAM" id="MobiDB-lite"/>
    </source>
</evidence>
<feature type="region of interest" description="Disordered" evidence="1">
    <location>
        <begin position="243"/>
        <end position="271"/>
    </location>
</feature>
<evidence type="ECO:0000313" key="3">
    <source>
        <dbReference type="Proteomes" id="UP001265259"/>
    </source>
</evidence>
<reference evidence="2 3" key="1">
    <citation type="submission" date="2023-09" db="EMBL/GenBank/DDBJ databases">
        <authorList>
            <person name="Rey-Velasco X."/>
        </authorList>
    </citation>
    <scope>NUCLEOTIDE SEQUENCE [LARGE SCALE GENOMIC DNA]</scope>
    <source>
        <strain evidence="2 3">F158</strain>
    </source>
</reference>
<evidence type="ECO:0000313" key="2">
    <source>
        <dbReference type="EMBL" id="MDT0683803.1"/>
    </source>
</evidence>
<feature type="compositionally biased region" description="Basic and acidic residues" evidence="1">
    <location>
        <begin position="243"/>
        <end position="258"/>
    </location>
</feature>
<gene>
    <name evidence="2" type="ORF">RM543_14015</name>
</gene>
<organism evidence="2 3">
    <name type="scientific">Tropicimonas omnivorans</name>
    <dbReference type="NCBI Taxonomy" id="3075590"/>
    <lineage>
        <taxon>Bacteria</taxon>
        <taxon>Pseudomonadati</taxon>
        <taxon>Pseudomonadota</taxon>
        <taxon>Alphaproteobacteria</taxon>
        <taxon>Rhodobacterales</taxon>
        <taxon>Roseobacteraceae</taxon>
        <taxon>Tropicimonas</taxon>
    </lineage>
</organism>
<dbReference type="EMBL" id="JAVRHL010000003">
    <property type="protein sequence ID" value="MDT0683803.1"/>
    <property type="molecule type" value="Genomic_DNA"/>
</dbReference>
<proteinExistence type="predicted"/>
<accession>A0ABU3DJQ1</accession>
<name>A0ABU3DJQ1_9RHOB</name>
<sequence length="303" mass="32929">MAKAAPVHPKRVLLLVGAHKTASTHLQRAIAAQKDVLRELGIGVLEPNDVRRFLAPLSYLLRDYGWRRELTHLAVASAGAVCGFAPETLVVMDENILGATEPRMLWSDDGRFYPWGPGRTARTAELFPRSEISVGLALRDLGTFLPSAYGEAIRNGALRTWEGWLGGIDPTGLRWSPTAKALSDAVAPAPLTVWRFEDYPQIAPVVLDRLLGENAAARIPLPPEPQRVGLSADAIGAVRRHLEAGGDPGDRGALERAMRQHPRGPDAPGFRPFNSATLEWLTEAYRQDVDAIAALPRTTVLAP</sequence>